<feature type="compositionally biased region" description="Low complexity" evidence="1">
    <location>
        <begin position="69"/>
        <end position="81"/>
    </location>
</feature>
<reference evidence="3 4" key="1">
    <citation type="journal article" date="2021" name="Microbiol. Resour. Announc.">
        <title>Draft Genome Sequence of Coralloluteibacterium stylophorae LMG 29479T.</title>
        <authorList>
            <person name="Karlyshev A.V."/>
            <person name="Kudryashova E.B."/>
            <person name="Ariskina E.V."/>
            <person name="Conroy A.P."/>
            <person name="Abidueva E.Y."/>
        </authorList>
    </citation>
    <scope>NUCLEOTIDE SEQUENCE [LARGE SCALE GENOMIC DNA]</scope>
    <source>
        <strain evidence="3 4">LMG 29479</strain>
    </source>
</reference>
<dbReference type="AlphaFoldDB" id="A0A8J8AXH3"/>
<dbReference type="EMBL" id="JAGQFT010000064">
    <property type="protein sequence ID" value="MBR0562626.1"/>
    <property type="molecule type" value="Genomic_DNA"/>
</dbReference>
<keyword evidence="4" id="KW-1185">Reference proteome</keyword>
<organism evidence="2">
    <name type="scientific">Coralloluteibacterium stylophorae</name>
    <dbReference type="NCBI Taxonomy" id="1776034"/>
    <lineage>
        <taxon>Bacteria</taxon>
        <taxon>Pseudomonadati</taxon>
        <taxon>Pseudomonadota</taxon>
        <taxon>Gammaproteobacteria</taxon>
        <taxon>Lysobacterales</taxon>
        <taxon>Lysobacteraceae</taxon>
        <taxon>Coralloluteibacterium</taxon>
    </lineage>
</organism>
<feature type="region of interest" description="Disordered" evidence="1">
    <location>
        <begin position="1"/>
        <end position="105"/>
    </location>
</feature>
<evidence type="ECO:0000256" key="1">
    <source>
        <dbReference type="SAM" id="MobiDB-lite"/>
    </source>
</evidence>
<sequence>MSIDRSSNGAPARTDAPPREDRAPERPRTPAPPESVERFRALMQRGDGEPRTAVPRDAATAGADHAGRSDAWSDGAAAGAEGPRHPGADAEEHGDGQADDGLPSGELSALHFAQLAAREAPVAAPAAAASAGMSMHFARLVEKHVRQMLVSEGGIGADNDGQVMLRLADATLPGTDLLLRRTADGWSLRADVRSRESFDAIAAAGPELARRFAERRLGTLEIDPQLHD</sequence>
<reference evidence="2" key="2">
    <citation type="submission" date="2021-04" db="EMBL/GenBank/DDBJ databases">
        <authorList>
            <person name="Karlyshev A.V."/>
        </authorList>
    </citation>
    <scope>NUCLEOTIDE SEQUENCE</scope>
    <source>
        <strain evidence="2">LMG 29479</strain>
    </source>
</reference>
<accession>A0A8J8AXH3</accession>
<comment type="caution">
    <text evidence="2">The sequence shown here is derived from an EMBL/GenBank/DDBJ whole genome shotgun (WGS) entry which is preliminary data.</text>
</comment>
<evidence type="ECO:0000313" key="2">
    <source>
        <dbReference type="EMBL" id="MBR0562626.1"/>
    </source>
</evidence>
<protein>
    <submittedName>
        <fullName evidence="2">Uncharacterized protein</fullName>
    </submittedName>
</protein>
<evidence type="ECO:0000313" key="4">
    <source>
        <dbReference type="Proteomes" id="UP000675747"/>
    </source>
</evidence>
<evidence type="ECO:0000313" key="3">
    <source>
        <dbReference type="EMBL" id="MBS7458781.1"/>
    </source>
</evidence>
<gene>
    <name evidence="3" type="ORF">KB893_016690</name>
    <name evidence="2" type="ORF">KB893_08865</name>
</gene>
<name>A0A8J8AXH3_9GAMM</name>
<dbReference type="RefSeq" id="WP_211926566.1">
    <property type="nucleotide sequence ID" value="NZ_JAGQFT020000014.1"/>
</dbReference>
<feature type="compositionally biased region" description="Basic and acidic residues" evidence="1">
    <location>
        <begin position="82"/>
        <end position="96"/>
    </location>
</feature>
<feature type="compositionally biased region" description="Basic and acidic residues" evidence="1">
    <location>
        <begin position="35"/>
        <end position="50"/>
    </location>
</feature>
<dbReference type="EMBL" id="JAGQFT020000014">
    <property type="protein sequence ID" value="MBS7458781.1"/>
    <property type="molecule type" value="Genomic_DNA"/>
</dbReference>
<feature type="compositionally biased region" description="Basic and acidic residues" evidence="1">
    <location>
        <begin position="16"/>
        <end position="28"/>
    </location>
</feature>
<dbReference type="Proteomes" id="UP000675747">
    <property type="component" value="Unassembled WGS sequence"/>
</dbReference>
<proteinExistence type="predicted"/>